<keyword evidence="2" id="KW-1185">Reference proteome</keyword>
<name>A0A8W8MMN4_MAGGI</name>
<protein>
    <submittedName>
        <fullName evidence="1">Uncharacterized protein</fullName>
    </submittedName>
</protein>
<reference evidence="1" key="1">
    <citation type="submission" date="2022-08" db="UniProtKB">
        <authorList>
            <consortium name="EnsemblMetazoa"/>
        </authorList>
    </citation>
    <scope>IDENTIFICATION</scope>
    <source>
        <strain evidence="1">05x7-T-G4-1.051#20</strain>
    </source>
</reference>
<accession>A0A8W8MMN4</accession>
<sequence length="184" mass="20969">MNFDNELPEIYTTGISICSIPRDTAQFVNNCPTTKDEWIKAAKRKNCSAYRNSCIGNYEYHCVINTHINATIEVCAKQKIIHSGFCADFSMSAYQIFSNYMANCSTFPSNHCPMSYPSTDAYKYPGCYELTQMQKTTKDQNTSPSKTTNQPNMYHKNRAFSFQDTMCSIKRTLLTFLLLLARAS</sequence>
<dbReference type="Proteomes" id="UP000005408">
    <property type="component" value="Unassembled WGS sequence"/>
</dbReference>
<organism evidence="1 2">
    <name type="scientific">Magallana gigas</name>
    <name type="common">Pacific oyster</name>
    <name type="synonym">Crassostrea gigas</name>
    <dbReference type="NCBI Taxonomy" id="29159"/>
    <lineage>
        <taxon>Eukaryota</taxon>
        <taxon>Metazoa</taxon>
        <taxon>Spiralia</taxon>
        <taxon>Lophotrochozoa</taxon>
        <taxon>Mollusca</taxon>
        <taxon>Bivalvia</taxon>
        <taxon>Autobranchia</taxon>
        <taxon>Pteriomorphia</taxon>
        <taxon>Ostreida</taxon>
        <taxon>Ostreoidea</taxon>
        <taxon>Ostreidae</taxon>
        <taxon>Magallana</taxon>
    </lineage>
</organism>
<evidence type="ECO:0000313" key="1">
    <source>
        <dbReference type="EnsemblMetazoa" id="G34135.1:cds"/>
    </source>
</evidence>
<proteinExistence type="predicted"/>
<evidence type="ECO:0000313" key="2">
    <source>
        <dbReference type="Proteomes" id="UP000005408"/>
    </source>
</evidence>
<dbReference type="AlphaFoldDB" id="A0A8W8MMN4"/>
<dbReference type="EnsemblMetazoa" id="G34135.1">
    <property type="protein sequence ID" value="G34135.1:cds"/>
    <property type="gene ID" value="G34135"/>
</dbReference>